<dbReference type="AlphaFoldDB" id="A0A1H8U854"/>
<dbReference type="OrthoDB" id="1030341at2"/>
<dbReference type="EMBL" id="FOCL01000018">
    <property type="protein sequence ID" value="SEO99237.1"/>
    <property type="molecule type" value="Genomic_DNA"/>
</dbReference>
<organism evidence="1 2">
    <name type="scientific">Mucilaginibacter gossypiicola</name>
    <dbReference type="NCBI Taxonomy" id="551995"/>
    <lineage>
        <taxon>Bacteria</taxon>
        <taxon>Pseudomonadati</taxon>
        <taxon>Bacteroidota</taxon>
        <taxon>Sphingobacteriia</taxon>
        <taxon>Sphingobacteriales</taxon>
        <taxon>Sphingobacteriaceae</taxon>
        <taxon>Mucilaginibacter</taxon>
    </lineage>
</organism>
<dbReference type="STRING" id="551995.SAMN05192574_11867"/>
<dbReference type="RefSeq" id="WP_091221085.1">
    <property type="nucleotide sequence ID" value="NZ_FOCL01000018.1"/>
</dbReference>
<name>A0A1H8U854_9SPHI</name>
<dbReference type="Pfam" id="PF14460">
    <property type="entry name" value="Prok-E2_D"/>
    <property type="match status" value="1"/>
</dbReference>
<evidence type="ECO:0000313" key="2">
    <source>
        <dbReference type="Proteomes" id="UP000198942"/>
    </source>
</evidence>
<gene>
    <name evidence="1" type="ORF">SAMN05192574_11867</name>
</gene>
<proteinExistence type="predicted"/>
<reference evidence="2" key="1">
    <citation type="submission" date="2016-10" db="EMBL/GenBank/DDBJ databases">
        <authorList>
            <person name="Varghese N."/>
            <person name="Submissions S."/>
        </authorList>
    </citation>
    <scope>NUCLEOTIDE SEQUENCE [LARGE SCALE GENOMIC DNA]</scope>
    <source>
        <strain evidence="2">Gh-48</strain>
    </source>
</reference>
<protein>
    <submittedName>
        <fullName evidence="1">PRTRC system protein B</fullName>
    </submittedName>
</protein>
<accession>A0A1H8U854</accession>
<evidence type="ECO:0000313" key="1">
    <source>
        <dbReference type="EMBL" id="SEO99237.1"/>
    </source>
</evidence>
<dbReference type="InterPro" id="IPR032787">
    <property type="entry name" value="Prok-E2_D"/>
</dbReference>
<sequence>MKNITEQFNTSFQPFKVLLLYRHDREANISQIENTPRETQIYVESYDIGRNGQPVNAHPLTIKEMTGLSEILKTSQDLKDGYLKSKGLLPANLLYVNQQTNGNAIWYTPPTQVDLYFVESLDIRSGKCGIPGMVWKASAEKLSVFAVRGKTKPNLDTLLYHAPYLNIYHNGAVCMGTVSIHINQTTSLEDFMDAWESYFFNSYFSHSINGNNSTKSNTTDLWRKLSGAGKDFPQQELLKTPYTLKSLL</sequence>
<keyword evidence="2" id="KW-1185">Reference proteome</keyword>
<dbReference type="Proteomes" id="UP000198942">
    <property type="component" value="Unassembled WGS sequence"/>
</dbReference>